<sequence length="40" mass="4308">MPATPHPAEACDVTSRRGLRRACDNTTASSSPQCVTCRFL</sequence>
<keyword evidence="2" id="KW-1185">Reference proteome</keyword>
<dbReference type="AlphaFoldDB" id="A0A1J8Q867"/>
<reference evidence="1 2" key="1">
    <citation type="submission" date="2016-03" db="EMBL/GenBank/DDBJ databases">
        <title>Comparative genomics of the ectomycorrhizal sister species Rhizopogon vinicolor and Rhizopogon vesiculosus (Basidiomycota: Boletales) reveals a divergence of the mating type B locus.</title>
        <authorList>
            <person name="Mujic A.B."/>
            <person name="Kuo A."/>
            <person name="Tritt A."/>
            <person name="Lipzen A."/>
            <person name="Chen C."/>
            <person name="Johnson J."/>
            <person name="Sharma A."/>
            <person name="Barry K."/>
            <person name="Grigoriev I.V."/>
            <person name="Spatafora J.W."/>
        </authorList>
    </citation>
    <scope>NUCLEOTIDE SEQUENCE [LARGE SCALE GENOMIC DNA]</scope>
    <source>
        <strain evidence="1 2">AM-OR11-056</strain>
    </source>
</reference>
<dbReference type="Proteomes" id="UP000183567">
    <property type="component" value="Unassembled WGS sequence"/>
</dbReference>
<organism evidence="1 2">
    <name type="scientific">Rhizopogon vesiculosus</name>
    <dbReference type="NCBI Taxonomy" id="180088"/>
    <lineage>
        <taxon>Eukaryota</taxon>
        <taxon>Fungi</taxon>
        <taxon>Dikarya</taxon>
        <taxon>Basidiomycota</taxon>
        <taxon>Agaricomycotina</taxon>
        <taxon>Agaricomycetes</taxon>
        <taxon>Agaricomycetidae</taxon>
        <taxon>Boletales</taxon>
        <taxon>Suillineae</taxon>
        <taxon>Rhizopogonaceae</taxon>
        <taxon>Rhizopogon</taxon>
    </lineage>
</organism>
<comment type="caution">
    <text evidence="1">The sequence shown here is derived from an EMBL/GenBank/DDBJ whole genome shotgun (WGS) entry which is preliminary data.</text>
</comment>
<accession>A0A1J8Q867</accession>
<protein>
    <submittedName>
        <fullName evidence="1">Uncharacterized protein</fullName>
    </submittedName>
</protein>
<evidence type="ECO:0000313" key="1">
    <source>
        <dbReference type="EMBL" id="OJA16855.1"/>
    </source>
</evidence>
<dbReference type="EMBL" id="LVVM01002327">
    <property type="protein sequence ID" value="OJA16855.1"/>
    <property type="molecule type" value="Genomic_DNA"/>
</dbReference>
<gene>
    <name evidence="1" type="ORF">AZE42_09364</name>
</gene>
<proteinExistence type="predicted"/>
<dbReference type="OrthoDB" id="10454071at2759"/>
<evidence type="ECO:0000313" key="2">
    <source>
        <dbReference type="Proteomes" id="UP000183567"/>
    </source>
</evidence>
<name>A0A1J8Q867_9AGAM</name>